<accession>A0A8J2XU32</accession>
<dbReference type="PANTHER" id="PTHR34858">
    <property type="entry name" value="CYSO-CYSTEINE PEPTIDASE"/>
    <property type="match status" value="1"/>
</dbReference>
<dbReference type="FunFam" id="3.40.140.10:FF:000085">
    <property type="entry name" value="Mov34/MPN/PAD-1 family protein"/>
    <property type="match status" value="1"/>
</dbReference>
<feature type="domain" description="MPN" evidence="6">
    <location>
        <begin position="2"/>
        <end position="140"/>
    </location>
</feature>
<sequence>MIIIEPRVRQLLIEDALNTFPDECCGFLFGREEHDGTRIVVDILVVDNSKEGDKTRRFEISPQDYMAAETHAVVNDWTLLGIYHSHPKHPAIPSEHDRKAAQPYFSYVIISVMDENTINLRSWLLNEEQQFEEEKIIDYIFT</sequence>
<dbReference type="EMBL" id="BMJC01000006">
    <property type="protein sequence ID" value="GGB22423.1"/>
    <property type="molecule type" value="Genomic_DNA"/>
</dbReference>
<keyword evidence="1" id="KW-0645">Protease</keyword>
<evidence type="ECO:0000313" key="7">
    <source>
        <dbReference type="EMBL" id="GGB22423.1"/>
    </source>
</evidence>
<evidence type="ECO:0000313" key="8">
    <source>
        <dbReference type="Proteomes" id="UP000607559"/>
    </source>
</evidence>
<gene>
    <name evidence="7" type="ORF">GCM10011511_52910</name>
</gene>
<evidence type="ECO:0000256" key="5">
    <source>
        <dbReference type="ARBA" id="ARBA00023049"/>
    </source>
</evidence>
<protein>
    <recommendedName>
        <fullName evidence="6">MPN domain-containing protein</fullName>
    </recommendedName>
</protein>
<dbReference type="AlphaFoldDB" id="A0A8J2XU32"/>
<organism evidence="7 8">
    <name type="scientific">Puia dinghuensis</name>
    <dbReference type="NCBI Taxonomy" id="1792502"/>
    <lineage>
        <taxon>Bacteria</taxon>
        <taxon>Pseudomonadati</taxon>
        <taxon>Bacteroidota</taxon>
        <taxon>Chitinophagia</taxon>
        <taxon>Chitinophagales</taxon>
        <taxon>Chitinophagaceae</taxon>
        <taxon>Puia</taxon>
    </lineage>
</organism>
<dbReference type="Pfam" id="PF14464">
    <property type="entry name" value="Prok-JAB"/>
    <property type="match status" value="1"/>
</dbReference>
<evidence type="ECO:0000259" key="6">
    <source>
        <dbReference type="PROSITE" id="PS50249"/>
    </source>
</evidence>
<dbReference type="Proteomes" id="UP000607559">
    <property type="component" value="Unassembled WGS sequence"/>
</dbReference>
<reference evidence="7" key="2">
    <citation type="submission" date="2020-09" db="EMBL/GenBank/DDBJ databases">
        <authorList>
            <person name="Sun Q."/>
            <person name="Zhou Y."/>
        </authorList>
    </citation>
    <scope>NUCLEOTIDE SEQUENCE</scope>
    <source>
        <strain evidence="7">CGMCC 1.15448</strain>
    </source>
</reference>
<keyword evidence="4" id="KW-0862">Zinc</keyword>
<reference evidence="7" key="1">
    <citation type="journal article" date="2014" name="Int. J. Syst. Evol. Microbiol.">
        <title>Complete genome sequence of Corynebacterium casei LMG S-19264T (=DSM 44701T), isolated from a smear-ripened cheese.</title>
        <authorList>
            <consortium name="US DOE Joint Genome Institute (JGI-PGF)"/>
            <person name="Walter F."/>
            <person name="Albersmeier A."/>
            <person name="Kalinowski J."/>
            <person name="Ruckert C."/>
        </authorList>
    </citation>
    <scope>NUCLEOTIDE SEQUENCE</scope>
    <source>
        <strain evidence="7">CGMCC 1.15448</strain>
    </source>
</reference>
<name>A0A8J2XU32_9BACT</name>
<dbReference type="InterPro" id="IPR000555">
    <property type="entry name" value="JAMM/MPN+_dom"/>
</dbReference>
<dbReference type="InterPro" id="IPR051929">
    <property type="entry name" value="VirAsm_ModProt"/>
</dbReference>
<dbReference type="SUPFAM" id="SSF102712">
    <property type="entry name" value="JAB1/MPN domain"/>
    <property type="match status" value="1"/>
</dbReference>
<dbReference type="CDD" id="cd08070">
    <property type="entry name" value="MPN_like"/>
    <property type="match status" value="1"/>
</dbReference>
<dbReference type="GO" id="GO:0006508">
    <property type="term" value="P:proteolysis"/>
    <property type="evidence" value="ECO:0007669"/>
    <property type="project" value="UniProtKB-KW"/>
</dbReference>
<dbReference type="GO" id="GO:0008270">
    <property type="term" value="F:zinc ion binding"/>
    <property type="evidence" value="ECO:0007669"/>
    <property type="project" value="TreeGrafter"/>
</dbReference>
<dbReference type="GO" id="GO:0008235">
    <property type="term" value="F:metalloexopeptidase activity"/>
    <property type="evidence" value="ECO:0007669"/>
    <property type="project" value="TreeGrafter"/>
</dbReference>
<dbReference type="InterPro" id="IPR028090">
    <property type="entry name" value="JAB_dom_prok"/>
</dbReference>
<dbReference type="RefSeq" id="WP_188937452.1">
    <property type="nucleotide sequence ID" value="NZ_BMJC01000006.1"/>
</dbReference>
<proteinExistence type="predicted"/>
<keyword evidence="8" id="KW-1185">Reference proteome</keyword>
<dbReference type="InterPro" id="IPR037518">
    <property type="entry name" value="MPN"/>
</dbReference>
<evidence type="ECO:0000256" key="1">
    <source>
        <dbReference type="ARBA" id="ARBA00022670"/>
    </source>
</evidence>
<evidence type="ECO:0000256" key="4">
    <source>
        <dbReference type="ARBA" id="ARBA00022833"/>
    </source>
</evidence>
<dbReference type="SMART" id="SM00232">
    <property type="entry name" value="JAB_MPN"/>
    <property type="match status" value="1"/>
</dbReference>
<evidence type="ECO:0000256" key="2">
    <source>
        <dbReference type="ARBA" id="ARBA00022723"/>
    </source>
</evidence>
<keyword evidence="2" id="KW-0479">Metal-binding</keyword>
<dbReference type="PROSITE" id="PS50249">
    <property type="entry name" value="MPN"/>
    <property type="match status" value="1"/>
</dbReference>
<comment type="caution">
    <text evidence="7">The sequence shown here is derived from an EMBL/GenBank/DDBJ whole genome shotgun (WGS) entry which is preliminary data.</text>
</comment>
<keyword evidence="5" id="KW-0482">Metalloprotease</keyword>
<keyword evidence="3" id="KW-0378">Hydrolase</keyword>
<dbReference type="Gene3D" id="3.40.140.10">
    <property type="entry name" value="Cytidine Deaminase, domain 2"/>
    <property type="match status" value="1"/>
</dbReference>
<evidence type="ECO:0000256" key="3">
    <source>
        <dbReference type="ARBA" id="ARBA00022801"/>
    </source>
</evidence>
<dbReference type="PANTHER" id="PTHR34858:SF1">
    <property type="entry name" value="CYSO-CYSTEINE PEPTIDASE"/>
    <property type="match status" value="1"/>
</dbReference>